<gene>
    <name evidence="3" type="ORF">DCMF_09500</name>
</gene>
<dbReference type="EMBL" id="CP017634">
    <property type="protein sequence ID" value="ATW24977.1"/>
    <property type="molecule type" value="Genomic_DNA"/>
</dbReference>
<keyword evidence="1" id="KW-0812">Transmembrane</keyword>
<dbReference type="InterPro" id="IPR011853">
    <property type="entry name" value="TRAP_DctM-Dct_fused"/>
</dbReference>
<dbReference type="NCBIfam" id="TIGR02123">
    <property type="entry name" value="TRAP_fused"/>
    <property type="match status" value="1"/>
</dbReference>
<name>A0A3G1KRB0_FORW1</name>
<reference evidence="3 4" key="1">
    <citation type="submission" date="2016-10" db="EMBL/GenBank/DDBJ databases">
        <title>Complete Genome Sequence of Peptococcaceae strain DCMF.</title>
        <authorList>
            <person name="Edwards R.J."/>
            <person name="Holland S.I."/>
            <person name="Deshpande N.P."/>
            <person name="Wong Y.K."/>
            <person name="Ertan H."/>
            <person name="Manefield M."/>
            <person name="Russell T.L."/>
            <person name="Lee M.J."/>
        </authorList>
    </citation>
    <scope>NUCLEOTIDE SEQUENCE [LARGE SCALE GENOMIC DNA]</scope>
    <source>
        <strain evidence="3 4">DCMF</strain>
    </source>
</reference>
<dbReference type="KEGG" id="fwa:DCMF_09500"/>
<feature type="transmembrane region" description="Helical" evidence="1">
    <location>
        <begin position="254"/>
        <end position="279"/>
    </location>
</feature>
<evidence type="ECO:0000313" key="4">
    <source>
        <dbReference type="Proteomes" id="UP000323521"/>
    </source>
</evidence>
<keyword evidence="4" id="KW-1185">Reference proteome</keyword>
<dbReference type="RefSeq" id="WP_148134217.1">
    <property type="nucleotide sequence ID" value="NZ_CP017634.1"/>
</dbReference>
<evidence type="ECO:0000313" key="3">
    <source>
        <dbReference type="EMBL" id="ATW24977.1"/>
    </source>
</evidence>
<feature type="transmembrane region" description="Helical" evidence="1">
    <location>
        <begin position="99"/>
        <end position="115"/>
    </location>
</feature>
<proteinExistence type="predicted"/>
<organism evidence="3 4">
    <name type="scientific">Formimonas warabiya</name>
    <dbReference type="NCBI Taxonomy" id="1761012"/>
    <lineage>
        <taxon>Bacteria</taxon>
        <taxon>Bacillati</taxon>
        <taxon>Bacillota</taxon>
        <taxon>Clostridia</taxon>
        <taxon>Eubacteriales</taxon>
        <taxon>Peptococcaceae</taxon>
        <taxon>Candidatus Formimonas</taxon>
    </lineage>
</organism>
<dbReference type="OrthoDB" id="9759894at2"/>
<accession>A0A3G1KRB0</accession>
<feature type="transmembrane region" description="Helical" evidence="1">
    <location>
        <begin position="291"/>
        <end position="312"/>
    </location>
</feature>
<feature type="transmembrane region" description="Helical" evidence="1">
    <location>
        <begin position="549"/>
        <end position="571"/>
    </location>
</feature>
<dbReference type="InterPro" id="IPR010656">
    <property type="entry name" value="DctM"/>
</dbReference>
<feature type="transmembrane region" description="Helical" evidence="1">
    <location>
        <begin position="12"/>
        <end position="30"/>
    </location>
</feature>
<feature type="transmembrane region" description="Helical" evidence="1">
    <location>
        <begin position="399"/>
        <end position="425"/>
    </location>
</feature>
<evidence type="ECO:0000259" key="2">
    <source>
        <dbReference type="Pfam" id="PF06808"/>
    </source>
</evidence>
<dbReference type="Pfam" id="PF06808">
    <property type="entry name" value="DctM"/>
    <property type="match status" value="1"/>
</dbReference>
<evidence type="ECO:0000256" key="1">
    <source>
        <dbReference type="SAM" id="Phobius"/>
    </source>
</evidence>
<feature type="transmembrane region" description="Helical" evidence="1">
    <location>
        <begin position="70"/>
        <end position="87"/>
    </location>
</feature>
<dbReference type="PANTHER" id="PTHR43849">
    <property type="entry name" value="BLL3936 PROTEIN"/>
    <property type="match status" value="1"/>
</dbReference>
<feature type="transmembrane region" description="Helical" evidence="1">
    <location>
        <begin position="166"/>
        <end position="188"/>
    </location>
</feature>
<feature type="transmembrane region" description="Helical" evidence="1">
    <location>
        <begin position="583"/>
        <end position="611"/>
    </location>
</feature>
<feature type="transmembrane region" description="Helical" evidence="1">
    <location>
        <begin position="333"/>
        <end position="353"/>
    </location>
</feature>
<feature type="transmembrane region" description="Helical" evidence="1">
    <location>
        <begin position="457"/>
        <end position="479"/>
    </location>
</feature>
<sequence>MEEGQNKISGKYLVKIIFYISIIFSLFQLYTAGVVLLTAMIQRTVHLSFVLVLIYLCYPVKNKSWRWLDYLLVGASLTSGLYILFTFKDLVMRVGNPNTLDIILGSLLILLILEATRRTTGWALTIVALVSLAYVFWGHLIPGDFGHRAYSLVRVVNHLYLTTEGIFGVTLGVAATYLVIFILFGAFLTKSGGASVFFDLAFAVAGWARGGPAKVACVSSGLMGMINGSPVANVVTCGAFTIPLMKRLGYRPEIAGAIESVAGSGGAIMPPIMGAGAFIMSELTGIPYSQIIVAAAIPAILYYLGLFFSIDFEAVKSNIKGLPREDLPRVGPVLKRGLPLFIPLAILLYLLLVAKSSPIKAAFWGIVATVVFNLIFGGKDRMTLKSLLEALESGAKGTLMVSIACTAVGIVVGVITLTGLGLAFTNVLMELAGQWLVGALLMTMVATIIMGMALPPAAAYIVIAAMAAPALVKVGLSPLVANLFIFYYTAFAPITPPVALAAYAAAGIAESHPLKTGWAAMRFAIAGFICPFMFIYSPALNMQGTVWEILISFFSAAIGTLGFAAFAVGWLRHNLTILSRAICFVGAVLMVKQGLISSMIGLALIVAVYLVPKGFLFLKERPRETVV</sequence>
<dbReference type="PANTHER" id="PTHR43849:SF2">
    <property type="entry name" value="BLL3936 PROTEIN"/>
    <property type="match status" value="1"/>
</dbReference>
<keyword evidence="1" id="KW-1133">Transmembrane helix</keyword>
<feature type="transmembrane region" description="Helical" evidence="1">
    <location>
        <begin position="518"/>
        <end position="537"/>
    </location>
</feature>
<feature type="transmembrane region" description="Helical" evidence="1">
    <location>
        <begin position="359"/>
        <end position="378"/>
    </location>
</feature>
<feature type="transmembrane region" description="Helical" evidence="1">
    <location>
        <begin position="36"/>
        <end position="58"/>
    </location>
</feature>
<protein>
    <submittedName>
        <fullName evidence="3">C4-dicarboxylate ABC transporter permease</fullName>
    </submittedName>
</protein>
<dbReference type="AlphaFoldDB" id="A0A3G1KRB0"/>
<feature type="transmembrane region" description="Helical" evidence="1">
    <location>
        <begin position="485"/>
        <end position="506"/>
    </location>
</feature>
<feature type="transmembrane region" description="Helical" evidence="1">
    <location>
        <begin position="122"/>
        <end position="141"/>
    </location>
</feature>
<keyword evidence="1" id="KW-0472">Membrane</keyword>
<feature type="domain" description="TRAP C4-dicarboxylate transport system permease DctM subunit" evidence="2">
    <location>
        <begin position="107"/>
        <end position="539"/>
    </location>
</feature>
<dbReference type="Proteomes" id="UP000323521">
    <property type="component" value="Chromosome"/>
</dbReference>
<feature type="transmembrane region" description="Helical" evidence="1">
    <location>
        <begin position="431"/>
        <end position="450"/>
    </location>
</feature>